<evidence type="ECO:0000256" key="2">
    <source>
        <dbReference type="SAM" id="Phobius"/>
    </source>
</evidence>
<feature type="transmembrane region" description="Helical" evidence="2">
    <location>
        <begin position="379"/>
        <end position="405"/>
    </location>
</feature>
<dbReference type="InterPro" id="IPR036259">
    <property type="entry name" value="MFS_trans_sf"/>
</dbReference>
<dbReference type="SUPFAM" id="SSF53335">
    <property type="entry name" value="S-adenosyl-L-methionine-dependent methyltransferases"/>
    <property type="match status" value="1"/>
</dbReference>
<dbReference type="EMBL" id="VRTS01000002">
    <property type="protein sequence ID" value="TXK65033.1"/>
    <property type="molecule type" value="Genomic_DNA"/>
</dbReference>
<keyword evidence="1" id="KW-0620">Polyamine biosynthesis</keyword>
<organism evidence="3 4">
    <name type="scientific">Alkalisalibacterium limincola</name>
    <dbReference type="NCBI Taxonomy" id="2699169"/>
    <lineage>
        <taxon>Bacteria</taxon>
        <taxon>Pseudomonadati</taxon>
        <taxon>Pseudomonadota</taxon>
        <taxon>Gammaproteobacteria</taxon>
        <taxon>Lysobacterales</taxon>
        <taxon>Lysobacteraceae</taxon>
        <taxon>Alkalisalibacterium</taxon>
    </lineage>
</organism>
<keyword evidence="4" id="KW-1185">Reference proteome</keyword>
<dbReference type="InterPro" id="IPR029063">
    <property type="entry name" value="SAM-dependent_MTases_sf"/>
</dbReference>
<evidence type="ECO:0000256" key="1">
    <source>
        <dbReference type="ARBA" id="ARBA00023115"/>
    </source>
</evidence>
<gene>
    <name evidence="3" type="ORF">FU658_04355</name>
</gene>
<dbReference type="OrthoDB" id="5516475at2"/>
<feature type="transmembrane region" description="Helical" evidence="2">
    <location>
        <begin position="417"/>
        <end position="437"/>
    </location>
</feature>
<feature type="transmembrane region" description="Helical" evidence="2">
    <location>
        <begin position="180"/>
        <end position="205"/>
    </location>
</feature>
<protein>
    <submittedName>
        <fullName evidence="3">Spermine synthase</fullName>
    </submittedName>
</protein>
<accession>A0A5C8KYY3</accession>
<comment type="caution">
    <text evidence="3">The sequence shown here is derived from an EMBL/GenBank/DDBJ whole genome shotgun (WGS) entry which is preliminary data.</text>
</comment>
<dbReference type="Pfam" id="PF01564">
    <property type="entry name" value="Spermine_synth"/>
    <property type="match status" value="1"/>
</dbReference>
<evidence type="ECO:0000313" key="4">
    <source>
        <dbReference type="Proteomes" id="UP000321248"/>
    </source>
</evidence>
<feature type="transmembrane region" description="Helical" evidence="2">
    <location>
        <begin position="95"/>
        <end position="119"/>
    </location>
</feature>
<feature type="transmembrane region" description="Helical" evidence="2">
    <location>
        <begin position="139"/>
        <end position="168"/>
    </location>
</feature>
<keyword evidence="2" id="KW-1133">Transmembrane helix</keyword>
<proteinExistence type="predicted"/>
<dbReference type="SUPFAM" id="SSF103473">
    <property type="entry name" value="MFS general substrate transporter"/>
    <property type="match status" value="1"/>
</dbReference>
<dbReference type="AlphaFoldDB" id="A0A5C8KYY3"/>
<dbReference type="Proteomes" id="UP000321248">
    <property type="component" value="Unassembled WGS sequence"/>
</dbReference>
<keyword evidence="2" id="KW-0472">Membrane</keyword>
<feature type="transmembrane region" description="Helical" evidence="2">
    <location>
        <begin position="63"/>
        <end position="83"/>
    </location>
</feature>
<dbReference type="CDD" id="cd02440">
    <property type="entry name" value="AdoMet_MTases"/>
    <property type="match status" value="1"/>
</dbReference>
<dbReference type="PANTHER" id="PTHR43317:SF1">
    <property type="entry name" value="THERMOSPERMINE SYNTHASE ACAULIS5"/>
    <property type="match status" value="1"/>
</dbReference>
<feature type="transmembrane region" description="Helical" evidence="2">
    <location>
        <begin position="473"/>
        <end position="491"/>
    </location>
</feature>
<name>A0A5C8KYY3_9GAMM</name>
<feature type="transmembrane region" description="Helical" evidence="2">
    <location>
        <begin position="31"/>
        <end position="51"/>
    </location>
</feature>
<feature type="transmembrane region" description="Helical" evidence="2">
    <location>
        <begin position="211"/>
        <end position="229"/>
    </location>
</feature>
<dbReference type="GO" id="GO:0006596">
    <property type="term" value="P:polyamine biosynthetic process"/>
    <property type="evidence" value="ECO:0007669"/>
    <property type="project" value="UniProtKB-KW"/>
</dbReference>
<dbReference type="Gene3D" id="3.40.50.150">
    <property type="entry name" value="Vaccinia Virus protein VP39"/>
    <property type="match status" value="1"/>
</dbReference>
<feature type="transmembrane region" description="Helical" evidence="2">
    <location>
        <begin position="338"/>
        <end position="359"/>
    </location>
</feature>
<feature type="transmembrane region" description="Helical" evidence="2">
    <location>
        <begin position="443"/>
        <end position="461"/>
    </location>
</feature>
<dbReference type="PANTHER" id="PTHR43317">
    <property type="entry name" value="THERMOSPERMINE SYNTHASE ACAULIS5"/>
    <property type="match status" value="1"/>
</dbReference>
<sequence length="959" mass="102672">MSPSRGIPGRVHLATTSMGDPMKVRAAGAEWALLGLFVLSGFAGLIYQSVWSHYLGLTLGHAAYAQTLVLAIFMGGMAGGAWVASRYLGRWEHLILAYAIVEAVIGLCGLLFHPAFMSYTAMSQDLVLPSLADPTAVRAYQWLSAAVLILPQCVLLGATFPLLSAGFLRIAPADDGRVLGGLYFTNSIGAAFGALAATFLLLPWIGMPGSITFAGGINLVVAVGAWWVWRELRGAPIRAVPCVPDGGARAGDTHRPAAVGPSVAVVLLWATFLSGAFSFVYEIGWIRLLNQALGTTVHSFELMLAAFISGLAFGGLWVRSRSSRITDAIRYAGYAQVWMGLAALASVVFLTQSFSWVGWLVDALPPTDEGYALFTVGSAIIALLIMFPAAFFAGMTLPLFTMALLRRGEGERSIGRVYAANTLGAIVGVMAVVHLLIPLMGVRMAVTMAALGDALLGLYLLRFVATPVVGRRWGAVVACTAAMLVVSLVLGQPDPLRQASGVFRTGVASLSNVNEVSFLEDGKTATIAVYQRMDGRYGFISTNGKPDASLAMSEQDPPTDDEITMLMAAALPLGLHASPRDVAVIGWGSGLTTHTMLGSPVPERVVSIEIERVMIEGAAGFGDRVRRAYEDPRSVIRIDDARTQFATMGEGFDIIISEPSNPWVSGVASLFTSEFYGLIRTQLREGGLFVQWLQAYEIDQALLMRMVNSLVQEFPHVDVYLTNSADFLFVAGNAPLADFDATRVGDGELQAELSRVGLDGQADYAVRRIGGRSMLQAVGRLYGNQLHSDFHPVVALNAPRSRFKGESALVFMDLVLGGFPVLEFTEGGARPDARLVSDAAASLLAGDARLAVEYRAALLGVSREVASGAFEQTELVRELVQLGDSPMEQGHTVRWTELVSTFAERVIGNFPPDALHGVFMIRTGSQQRVSLLWCKLSCRSTSSWPGARLPGCLPRPKVS</sequence>
<feature type="transmembrane region" description="Helical" evidence="2">
    <location>
        <begin position="258"/>
        <end position="280"/>
    </location>
</feature>
<evidence type="ECO:0000313" key="3">
    <source>
        <dbReference type="EMBL" id="TXK65033.1"/>
    </source>
</evidence>
<feature type="transmembrane region" description="Helical" evidence="2">
    <location>
        <begin position="300"/>
        <end position="318"/>
    </location>
</feature>
<reference evidence="3 4" key="1">
    <citation type="submission" date="2019-08" db="EMBL/GenBank/DDBJ databases">
        <authorList>
            <person name="Karlyshev A.V."/>
        </authorList>
    </citation>
    <scope>NUCLEOTIDE SEQUENCE [LARGE SCALE GENOMIC DNA]</scope>
    <source>
        <strain evidence="3 4">Alg18-2.2</strain>
    </source>
</reference>
<keyword evidence="2" id="KW-0812">Transmembrane</keyword>